<dbReference type="AlphaFoldDB" id="A0A2I4HK57"/>
<organism evidence="1 2">
    <name type="scientific">Juglans regia</name>
    <name type="common">English walnut</name>
    <dbReference type="NCBI Taxonomy" id="51240"/>
    <lineage>
        <taxon>Eukaryota</taxon>
        <taxon>Viridiplantae</taxon>
        <taxon>Streptophyta</taxon>
        <taxon>Embryophyta</taxon>
        <taxon>Tracheophyta</taxon>
        <taxon>Spermatophyta</taxon>
        <taxon>Magnoliopsida</taxon>
        <taxon>eudicotyledons</taxon>
        <taxon>Gunneridae</taxon>
        <taxon>Pentapetalae</taxon>
        <taxon>rosids</taxon>
        <taxon>fabids</taxon>
        <taxon>Fagales</taxon>
        <taxon>Juglandaceae</taxon>
        <taxon>Juglans</taxon>
    </lineage>
</organism>
<name>A0A2I4HK57_JUGRE</name>
<dbReference type="KEGG" id="jre:109018790"/>
<dbReference type="OrthoDB" id="1903608at2759"/>
<keyword evidence="1" id="KW-1185">Reference proteome</keyword>
<dbReference type="GeneID" id="109018790"/>
<gene>
    <name evidence="2" type="primary">LOC109018790</name>
</gene>
<dbReference type="SUPFAM" id="SSF53098">
    <property type="entry name" value="Ribonuclease H-like"/>
    <property type="match status" value="1"/>
</dbReference>
<evidence type="ECO:0000313" key="2">
    <source>
        <dbReference type="RefSeq" id="XP_018856548.1"/>
    </source>
</evidence>
<dbReference type="InterPro" id="IPR036397">
    <property type="entry name" value="RNaseH_sf"/>
</dbReference>
<accession>A0A2I4HK57</accession>
<dbReference type="GO" id="GO:0003676">
    <property type="term" value="F:nucleic acid binding"/>
    <property type="evidence" value="ECO:0007669"/>
    <property type="project" value="InterPro"/>
</dbReference>
<dbReference type="Proteomes" id="UP000235220">
    <property type="component" value="Chromosome 5"/>
</dbReference>
<dbReference type="Gene3D" id="3.30.420.10">
    <property type="entry name" value="Ribonuclease H-like superfamily/Ribonuclease H"/>
    <property type="match status" value="1"/>
</dbReference>
<dbReference type="RefSeq" id="XP_018856548.1">
    <property type="nucleotide sequence ID" value="XM_019001003.1"/>
</dbReference>
<dbReference type="InterPro" id="IPR052160">
    <property type="entry name" value="Gypsy_RT_Integrase-like"/>
</dbReference>
<proteinExistence type="predicted"/>
<dbReference type="InParanoid" id="A0A2I4HK57"/>
<sequence length="140" mass="16680">MATPYHPPTSGQVEVSNRELKRILEKTVSVSQTHWAQRLDDALWAYRTAFKTPIRMSPYRLAYGKACHLPVELEHRAYWATRTLNFDLQEASNKRILQINGMAEFCNDAYENARIYKDKTKRWHYRHILIREFEVRQKVV</sequence>
<dbReference type="InterPro" id="IPR012337">
    <property type="entry name" value="RNaseH-like_sf"/>
</dbReference>
<protein>
    <submittedName>
        <fullName evidence="2">Uncharacterized protein LOC109018790</fullName>
    </submittedName>
</protein>
<reference evidence="2" key="1">
    <citation type="submission" date="2025-08" db="UniProtKB">
        <authorList>
            <consortium name="RefSeq"/>
        </authorList>
    </citation>
    <scope>IDENTIFICATION</scope>
    <source>
        <tissue evidence="2">Leaves</tissue>
    </source>
</reference>
<evidence type="ECO:0000313" key="1">
    <source>
        <dbReference type="Proteomes" id="UP000235220"/>
    </source>
</evidence>
<dbReference type="PANTHER" id="PTHR47266">
    <property type="entry name" value="ENDONUCLEASE-RELATED"/>
    <property type="match status" value="1"/>
</dbReference>